<dbReference type="RefSeq" id="XP_066717577.1">
    <property type="nucleotide sequence ID" value="XM_066858308.1"/>
</dbReference>
<evidence type="ECO:0000256" key="1">
    <source>
        <dbReference type="SAM" id="MobiDB-lite"/>
    </source>
</evidence>
<dbReference type="EMBL" id="JAQQWL010000006">
    <property type="protein sequence ID" value="KAK8070283.1"/>
    <property type="molecule type" value="Genomic_DNA"/>
</dbReference>
<gene>
    <name evidence="2" type="ORF">PG994_006899</name>
</gene>
<comment type="caution">
    <text evidence="2">The sequence shown here is derived from an EMBL/GenBank/DDBJ whole genome shotgun (WGS) entry which is preliminary data.</text>
</comment>
<feature type="region of interest" description="Disordered" evidence="1">
    <location>
        <begin position="54"/>
        <end position="74"/>
    </location>
</feature>
<evidence type="ECO:0000313" key="3">
    <source>
        <dbReference type="Proteomes" id="UP001480595"/>
    </source>
</evidence>
<evidence type="ECO:0000313" key="2">
    <source>
        <dbReference type="EMBL" id="KAK8070283.1"/>
    </source>
</evidence>
<sequence>MESVAALGVAAVAVQFFGVAVKATALCRQIHDNADSATDYNRALEASVRELRDVRDQLTPAAPSGQPSSSRRRVAEWVTKCQQESNDLIKMLEDMRDAGKTPNTAKNLYRAMKGGRRIEELEKSLLSKKDALQNVPAV</sequence>
<keyword evidence="3" id="KW-1185">Reference proteome</keyword>
<dbReference type="GeneID" id="92091371"/>
<dbReference type="Proteomes" id="UP001480595">
    <property type="component" value="Unassembled WGS sequence"/>
</dbReference>
<protein>
    <recommendedName>
        <fullName evidence="4">Fungal N-terminal domain-containing protein</fullName>
    </recommendedName>
</protein>
<name>A0ABR1VGG6_9PEZI</name>
<reference evidence="2 3" key="1">
    <citation type="submission" date="2023-01" db="EMBL/GenBank/DDBJ databases">
        <title>Analysis of 21 Apiospora genomes using comparative genomics revels a genus with tremendous synthesis potential of carbohydrate active enzymes and secondary metabolites.</title>
        <authorList>
            <person name="Sorensen T."/>
        </authorList>
    </citation>
    <scope>NUCLEOTIDE SEQUENCE [LARGE SCALE GENOMIC DNA]</scope>
    <source>
        <strain evidence="2 3">CBS 135458</strain>
    </source>
</reference>
<evidence type="ECO:0008006" key="4">
    <source>
        <dbReference type="Google" id="ProtNLM"/>
    </source>
</evidence>
<accession>A0ABR1VGG6</accession>
<proteinExistence type="predicted"/>
<organism evidence="2 3">
    <name type="scientific">Apiospora phragmitis</name>
    <dbReference type="NCBI Taxonomy" id="2905665"/>
    <lineage>
        <taxon>Eukaryota</taxon>
        <taxon>Fungi</taxon>
        <taxon>Dikarya</taxon>
        <taxon>Ascomycota</taxon>
        <taxon>Pezizomycotina</taxon>
        <taxon>Sordariomycetes</taxon>
        <taxon>Xylariomycetidae</taxon>
        <taxon>Amphisphaeriales</taxon>
        <taxon>Apiosporaceae</taxon>
        <taxon>Apiospora</taxon>
    </lineage>
</organism>